<evidence type="ECO:0000313" key="11">
    <source>
        <dbReference type="EMBL" id="CAH3023696.1"/>
    </source>
</evidence>
<feature type="transmembrane region" description="Helical" evidence="8">
    <location>
        <begin position="695"/>
        <end position="721"/>
    </location>
</feature>
<keyword evidence="4 8" id="KW-0812">Transmembrane</keyword>
<dbReference type="InterPro" id="IPR007632">
    <property type="entry name" value="Anoctamin"/>
</dbReference>
<keyword evidence="7" id="KW-0325">Glycoprotein</keyword>
<comment type="caution">
    <text evidence="8">Lacks conserved residue(s) required for the propagation of feature annotation.</text>
</comment>
<dbReference type="InterPro" id="IPR032394">
    <property type="entry name" value="Anoct_dimer"/>
</dbReference>
<dbReference type="Pfam" id="PF16178">
    <property type="entry name" value="Anoct_dimer"/>
    <property type="match status" value="2"/>
</dbReference>
<name>A0ABN8M7D0_9CNID</name>
<feature type="domain" description="Anoctamin dimerisation" evidence="10">
    <location>
        <begin position="379"/>
        <end position="433"/>
    </location>
</feature>
<sequence>MFLFQFVNTYSSIFYIAFFKLNLVIGTPGNYRRIGGKDGNRLDGCGVGGCLLDLCIQLVIIMVGQQIIGNITEIAIPGLMKWWKMRQAAKESSDIPQWEQDYKLSPLPEHYMFWEYLEVVLQFGFVTMFVAAFPLAPLFALLNCAIELRVDAVNFVCQFRRPIADRAQDIGAWYRIMEGIANLSVLVNAFVLAFTSEFIPRLVYRNSYSADGTLAGYVNNSLSYFNVSDWDTLNLTGEPDDKYAYQELNYTMDFCRYPGYHEPHAPYAVTKEYWHVIAARLAFVFVFQYVVYACTKFVAWLVPDRPKLLELKIKREEFLAKESLQQRGVEDIDDGDLAVVAYMASPDTKTVRIDVDDPPVYTGDEESDRLFVEEHRTNAKRKIDYVLVYETCQEEEDKIPTFKTRARNHENMRKRFETSLKEAGLELDSPDPQETSRDLVSHDLLENLDKIKPMSKDAKSRRPVDVRRSKSSLLKFRNVDRRPPLQRGSRCFDTVFWRPSQYFSIALKRPLIKRHFVLIHAPWSVLAKHAEEMHLKVPFKENDVEIKKSWLETKLKDKRNPLVIQDPTFEAREDFFTANFRQDRFEKFVKNDHIEEFFDNIDRVYIVQRICKSAYFGASDDKTEEVDVGLENLILSGAYVAAYPLHDGLDVLERDKTPKNDRQCLKRDCARPGRLCKYQPYDAINKYFGSEIAMYFAWVGFYTGMLAPLAIIGLIVFLYGIGSAGDHIPVKDVCDENNKGKWYMCPLCDKKCSYWDLASTTCVYAYVTHFFDNDWTVGLAVIASIWGTLFLEL</sequence>
<keyword evidence="5 8" id="KW-1133">Transmembrane helix</keyword>
<evidence type="ECO:0000256" key="6">
    <source>
        <dbReference type="ARBA" id="ARBA00023136"/>
    </source>
</evidence>
<accession>A0ABN8M7D0</accession>
<evidence type="ECO:0000256" key="8">
    <source>
        <dbReference type="RuleBase" id="RU280814"/>
    </source>
</evidence>
<feature type="domain" description="Anoctamin dimerisation" evidence="10">
    <location>
        <begin position="513"/>
        <end position="680"/>
    </location>
</feature>
<dbReference type="PANTHER" id="PTHR12308">
    <property type="entry name" value="ANOCTAMIN"/>
    <property type="match status" value="1"/>
</dbReference>
<evidence type="ECO:0000259" key="9">
    <source>
        <dbReference type="Pfam" id="PF04547"/>
    </source>
</evidence>
<feature type="transmembrane region" description="Helical" evidence="8">
    <location>
        <begin position="6"/>
        <end position="25"/>
    </location>
</feature>
<feature type="domain" description="Anoctamin transmembrane" evidence="9">
    <location>
        <begin position="1"/>
        <end position="316"/>
    </location>
</feature>
<keyword evidence="6 8" id="KW-0472">Membrane</keyword>
<feature type="transmembrane region" description="Helical" evidence="8">
    <location>
        <begin position="119"/>
        <end position="142"/>
    </location>
</feature>
<feature type="transmembrane region" description="Helical" evidence="8">
    <location>
        <begin position="277"/>
        <end position="302"/>
    </location>
</feature>
<dbReference type="PANTHER" id="PTHR12308:SF84">
    <property type="entry name" value="ANOCTAMIN"/>
    <property type="match status" value="1"/>
</dbReference>
<comment type="subcellular location">
    <subcellularLocation>
        <location evidence="1">Cell membrane</location>
        <topology evidence="1">Multi-pass membrane protein</topology>
    </subcellularLocation>
    <subcellularLocation>
        <location evidence="8">Membrane</location>
        <topology evidence="8">Multi-pass membrane protein</topology>
    </subcellularLocation>
</comment>
<dbReference type="Proteomes" id="UP001159427">
    <property type="component" value="Unassembled WGS sequence"/>
</dbReference>
<evidence type="ECO:0000256" key="2">
    <source>
        <dbReference type="ARBA" id="ARBA00009671"/>
    </source>
</evidence>
<evidence type="ECO:0000256" key="5">
    <source>
        <dbReference type="ARBA" id="ARBA00022989"/>
    </source>
</evidence>
<evidence type="ECO:0000313" key="12">
    <source>
        <dbReference type="Proteomes" id="UP001159427"/>
    </source>
</evidence>
<comment type="caution">
    <text evidence="11">The sequence shown here is derived from an EMBL/GenBank/DDBJ whole genome shotgun (WGS) entry which is preliminary data.</text>
</comment>
<comment type="similarity">
    <text evidence="2 8">Belongs to the anoctamin family.</text>
</comment>
<organism evidence="11 12">
    <name type="scientific">Porites evermanni</name>
    <dbReference type="NCBI Taxonomy" id="104178"/>
    <lineage>
        <taxon>Eukaryota</taxon>
        <taxon>Metazoa</taxon>
        <taxon>Cnidaria</taxon>
        <taxon>Anthozoa</taxon>
        <taxon>Hexacorallia</taxon>
        <taxon>Scleractinia</taxon>
        <taxon>Fungiina</taxon>
        <taxon>Poritidae</taxon>
        <taxon>Porites</taxon>
    </lineage>
</organism>
<evidence type="ECO:0000256" key="7">
    <source>
        <dbReference type="ARBA" id="ARBA00023180"/>
    </source>
</evidence>
<evidence type="ECO:0000256" key="4">
    <source>
        <dbReference type="ARBA" id="ARBA00022692"/>
    </source>
</evidence>
<dbReference type="Pfam" id="PF04547">
    <property type="entry name" value="Anoctamin"/>
    <property type="match status" value="2"/>
</dbReference>
<dbReference type="EMBL" id="CALNXI010000271">
    <property type="protein sequence ID" value="CAH3023696.1"/>
    <property type="molecule type" value="Genomic_DNA"/>
</dbReference>
<keyword evidence="3" id="KW-1003">Cell membrane</keyword>
<dbReference type="InterPro" id="IPR049452">
    <property type="entry name" value="Anoctamin_TM"/>
</dbReference>
<evidence type="ECO:0000256" key="1">
    <source>
        <dbReference type="ARBA" id="ARBA00004651"/>
    </source>
</evidence>
<evidence type="ECO:0000259" key="10">
    <source>
        <dbReference type="Pfam" id="PF16178"/>
    </source>
</evidence>
<feature type="domain" description="Anoctamin transmembrane" evidence="9">
    <location>
        <begin position="684"/>
        <end position="793"/>
    </location>
</feature>
<feature type="transmembrane region" description="Helical" evidence="8">
    <location>
        <begin position="46"/>
        <end position="68"/>
    </location>
</feature>
<keyword evidence="12" id="KW-1185">Reference proteome</keyword>
<protein>
    <recommendedName>
        <fullName evidence="8">Anoctamin</fullName>
    </recommendedName>
</protein>
<proteinExistence type="inferred from homology"/>
<gene>
    <name evidence="11" type="ORF">PEVE_00020177</name>
</gene>
<reference evidence="11 12" key="1">
    <citation type="submission" date="2022-05" db="EMBL/GenBank/DDBJ databases">
        <authorList>
            <consortium name="Genoscope - CEA"/>
            <person name="William W."/>
        </authorList>
    </citation>
    <scope>NUCLEOTIDE SEQUENCE [LARGE SCALE GENOMIC DNA]</scope>
</reference>
<evidence type="ECO:0000256" key="3">
    <source>
        <dbReference type="ARBA" id="ARBA00022475"/>
    </source>
</evidence>